<feature type="active site" description="Proton acceptor" evidence="18">
    <location>
        <position position="358"/>
    </location>
</feature>
<dbReference type="GO" id="GO:0019134">
    <property type="term" value="F:glucosamine-1-phosphate N-acetyltransferase activity"/>
    <property type="evidence" value="ECO:0007669"/>
    <property type="project" value="UniProtKB-UniRule"/>
</dbReference>
<feature type="binding site" evidence="18">
    <location>
        <position position="22"/>
    </location>
    <ligand>
        <name>UDP-N-acetyl-alpha-D-glucosamine</name>
        <dbReference type="ChEBI" id="CHEBI:57705"/>
    </ligand>
</feature>
<dbReference type="Pfam" id="PF00132">
    <property type="entry name" value="Hexapep"/>
    <property type="match status" value="1"/>
</dbReference>
<keyword evidence="7 18" id="KW-0479">Metal-binding</keyword>
<feature type="binding site" evidence="18">
    <location>
        <position position="375"/>
    </location>
    <ligand>
        <name>acetyl-CoA</name>
        <dbReference type="ChEBI" id="CHEBI:57288"/>
    </ligand>
</feature>
<feature type="binding site" evidence="18">
    <location>
        <position position="372"/>
    </location>
    <ligand>
        <name>UDP-N-acetyl-alpha-D-glucosamine</name>
        <dbReference type="ChEBI" id="CHEBI:57705"/>
    </ligand>
</feature>
<evidence type="ECO:0000256" key="12">
    <source>
        <dbReference type="ARBA" id="ARBA00023268"/>
    </source>
</evidence>
<evidence type="ECO:0000256" key="16">
    <source>
        <dbReference type="ARBA" id="ARBA00048493"/>
    </source>
</evidence>
<evidence type="ECO:0000256" key="10">
    <source>
        <dbReference type="ARBA" id="ARBA00022960"/>
    </source>
</evidence>
<dbReference type="Pfam" id="PF12804">
    <property type="entry name" value="NTP_transf_3"/>
    <property type="match status" value="1"/>
</dbReference>
<keyword evidence="4 18" id="KW-0963">Cytoplasm</keyword>
<comment type="catalytic activity">
    <reaction evidence="15 18">
        <text>alpha-D-glucosamine 1-phosphate + acetyl-CoA = N-acetyl-alpha-D-glucosamine 1-phosphate + CoA + H(+)</text>
        <dbReference type="Rhea" id="RHEA:13725"/>
        <dbReference type="ChEBI" id="CHEBI:15378"/>
        <dbReference type="ChEBI" id="CHEBI:57287"/>
        <dbReference type="ChEBI" id="CHEBI:57288"/>
        <dbReference type="ChEBI" id="CHEBI:57776"/>
        <dbReference type="ChEBI" id="CHEBI:58516"/>
        <dbReference type="EC" id="2.3.1.157"/>
    </reaction>
</comment>
<dbReference type="InterPro" id="IPR056729">
    <property type="entry name" value="GMPPB_C"/>
</dbReference>
<evidence type="ECO:0000256" key="1">
    <source>
        <dbReference type="ARBA" id="ARBA00004496"/>
    </source>
</evidence>
<dbReference type="GO" id="GO:0016020">
    <property type="term" value="C:membrane"/>
    <property type="evidence" value="ECO:0007669"/>
    <property type="project" value="GOC"/>
</dbReference>
<evidence type="ECO:0000256" key="5">
    <source>
        <dbReference type="ARBA" id="ARBA00022679"/>
    </source>
</evidence>
<comment type="cofactor">
    <cofactor evidence="18">
        <name>Mg(2+)</name>
        <dbReference type="ChEBI" id="CHEBI:18420"/>
    </cofactor>
    <text evidence="18">Binds 1 Mg(2+) ion per subunit.</text>
</comment>
<keyword evidence="12 18" id="KW-0511">Multifunctional enzyme</keyword>
<gene>
    <name evidence="18 21" type="primary">glmU</name>
    <name evidence="21" type="ORF">NFC81_00210</name>
</gene>
<feature type="binding site" evidence="18">
    <location>
        <position position="136"/>
    </location>
    <ligand>
        <name>UDP-N-acetyl-alpha-D-glucosamine</name>
        <dbReference type="ChEBI" id="CHEBI:57705"/>
    </ligand>
</feature>
<comment type="function">
    <text evidence="17 18">Catalyzes the last two sequential reactions in the de novo biosynthetic pathway for UDP-N-acetylglucosamine (UDP-GlcNAc). The C-terminal domain catalyzes the transfer of acetyl group from acetyl coenzyme A to glucosamine-1-phosphate (GlcN-1-P) to produce N-acetylglucosamine-1-phosphate (GlcNAc-1-P), which is converted into UDP-GlcNAc by the transfer of uridine 5-monophosphate (from uridine 5-triphosphate), a reaction catalyzed by the N-terminal domain.</text>
</comment>
<evidence type="ECO:0000256" key="2">
    <source>
        <dbReference type="ARBA" id="ARBA00007707"/>
    </source>
</evidence>
<feature type="binding site" evidence="18">
    <location>
        <position position="418"/>
    </location>
    <ligand>
        <name>acetyl-CoA</name>
        <dbReference type="ChEBI" id="CHEBI:57288"/>
    </ligand>
</feature>
<keyword evidence="8 18" id="KW-0677">Repeat</keyword>
<keyword evidence="14 18" id="KW-0961">Cell wall biogenesis/degradation</keyword>
<dbReference type="AlphaFoldDB" id="A0AB38YGN1"/>
<reference evidence="21" key="1">
    <citation type="submission" date="2022-07" db="EMBL/GenBank/DDBJ databases">
        <title>Complete genome sequence of Salinispirillum sp. LH10-3-1 capable of multiple carbohydrate inversion isolated from a soda lake.</title>
        <authorList>
            <person name="Liu J."/>
            <person name="Zhai Y."/>
            <person name="Zhang H."/>
            <person name="Yang H."/>
            <person name="Qu J."/>
            <person name="Li J."/>
        </authorList>
    </citation>
    <scope>NUCLEOTIDE SEQUENCE</scope>
    <source>
        <strain evidence="21">LH 10-3-1</strain>
    </source>
</reference>
<dbReference type="GO" id="GO:0000287">
    <property type="term" value="F:magnesium ion binding"/>
    <property type="evidence" value="ECO:0007669"/>
    <property type="project" value="UniProtKB-UniRule"/>
</dbReference>
<evidence type="ECO:0000256" key="6">
    <source>
        <dbReference type="ARBA" id="ARBA00022695"/>
    </source>
</evidence>
<dbReference type="CDD" id="cd03353">
    <property type="entry name" value="LbH_GlmU_C"/>
    <property type="match status" value="1"/>
</dbReference>
<evidence type="ECO:0000256" key="9">
    <source>
        <dbReference type="ARBA" id="ARBA00022842"/>
    </source>
</evidence>
<feature type="binding site" evidence="18">
    <location>
        <begin position="77"/>
        <end position="78"/>
    </location>
    <ligand>
        <name>UDP-N-acetyl-alpha-D-glucosamine</name>
        <dbReference type="ChEBI" id="CHEBI:57705"/>
    </ligand>
</feature>
<feature type="binding site" evidence="18">
    <location>
        <position position="150"/>
    </location>
    <ligand>
        <name>UDP-N-acetyl-alpha-D-glucosamine</name>
        <dbReference type="ChEBI" id="CHEBI:57705"/>
    </ligand>
</feature>
<dbReference type="GO" id="GO:0009252">
    <property type="term" value="P:peptidoglycan biosynthetic process"/>
    <property type="evidence" value="ECO:0007669"/>
    <property type="project" value="UniProtKB-UniRule"/>
</dbReference>
<dbReference type="Pfam" id="PF25087">
    <property type="entry name" value="GMPPB_C"/>
    <property type="match status" value="1"/>
</dbReference>
<dbReference type="CDD" id="cd02540">
    <property type="entry name" value="GT2_GlmU_N_bac"/>
    <property type="match status" value="1"/>
</dbReference>
<proteinExistence type="inferred from homology"/>
<keyword evidence="9 18" id="KW-0460">Magnesium</keyword>
<dbReference type="NCBIfam" id="TIGR01173">
    <property type="entry name" value="glmU"/>
    <property type="match status" value="1"/>
</dbReference>
<dbReference type="GO" id="GO:0003977">
    <property type="term" value="F:UDP-N-acetylglucosamine diphosphorylase activity"/>
    <property type="evidence" value="ECO:0007669"/>
    <property type="project" value="UniProtKB-UniRule"/>
</dbReference>
<comment type="similarity">
    <text evidence="3 18">In the N-terminal section; belongs to the N-acetylglucosamine-1-phosphate uridyltransferase family.</text>
</comment>
<dbReference type="GO" id="GO:0006048">
    <property type="term" value="P:UDP-N-acetylglucosamine biosynthetic process"/>
    <property type="evidence" value="ECO:0007669"/>
    <property type="project" value="InterPro"/>
</dbReference>
<keyword evidence="5 18" id="KW-0808">Transferase</keyword>
<accession>A0AB38YGN1</accession>
<dbReference type="SUPFAM" id="SSF53448">
    <property type="entry name" value="Nucleotide-diphospho-sugar transferases"/>
    <property type="match status" value="1"/>
</dbReference>
<dbReference type="Gene3D" id="2.160.10.10">
    <property type="entry name" value="Hexapeptide repeat proteins"/>
    <property type="match status" value="1"/>
</dbReference>
<dbReference type="InterPro" id="IPR038009">
    <property type="entry name" value="GlmU_C_LbH"/>
</dbReference>
<dbReference type="GO" id="GO:0008360">
    <property type="term" value="P:regulation of cell shape"/>
    <property type="evidence" value="ECO:0007669"/>
    <property type="project" value="UniProtKB-KW"/>
</dbReference>
<keyword evidence="10 18" id="KW-0133">Cell shape</keyword>
<comment type="caution">
    <text evidence="18">Lacks conserved residue(s) required for the propagation of feature annotation.</text>
</comment>
<comment type="pathway">
    <text evidence="18">Nucleotide-sugar biosynthesis; UDP-N-acetyl-alpha-D-glucosamine biosynthesis; UDP-N-acetyl-alpha-D-glucosamine from N-acetyl-alpha-D-glucosamine 1-phosphate: step 1/1.</text>
</comment>
<dbReference type="GO" id="GO:0000902">
    <property type="term" value="P:cell morphogenesis"/>
    <property type="evidence" value="ECO:0007669"/>
    <property type="project" value="UniProtKB-UniRule"/>
</dbReference>
<feature type="binding site" evidence="18">
    <location>
        <position position="435"/>
    </location>
    <ligand>
        <name>acetyl-CoA</name>
        <dbReference type="ChEBI" id="CHEBI:57288"/>
    </ligand>
</feature>
<evidence type="ECO:0000256" key="7">
    <source>
        <dbReference type="ARBA" id="ARBA00022723"/>
    </source>
</evidence>
<comment type="subcellular location">
    <subcellularLocation>
        <location evidence="1 18">Cytoplasm</location>
    </subcellularLocation>
</comment>
<keyword evidence="13 18" id="KW-0012">Acyltransferase</keyword>
<evidence type="ECO:0000256" key="4">
    <source>
        <dbReference type="ARBA" id="ARBA00022490"/>
    </source>
</evidence>
<feature type="binding site" evidence="18">
    <location>
        <position position="165"/>
    </location>
    <ligand>
        <name>UDP-N-acetyl-alpha-D-glucosamine</name>
        <dbReference type="ChEBI" id="CHEBI:57705"/>
    </ligand>
</feature>
<feature type="binding site" evidence="18">
    <location>
        <begin position="8"/>
        <end position="11"/>
    </location>
    <ligand>
        <name>UDP-N-acetyl-alpha-D-glucosamine</name>
        <dbReference type="ChEBI" id="CHEBI:57705"/>
    </ligand>
</feature>
<comment type="catalytic activity">
    <reaction evidence="16 18">
        <text>N-acetyl-alpha-D-glucosamine 1-phosphate + UTP + H(+) = UDP-N-acetyl-alpha-D-glucosamine + diphosphate</text>
        <dbReference type="Rhea" id="RHEA:13509"/>
        <dbReference type="ChEBI" id="CHEBI:15378"/>
        <dbReference type="ChEBI" id="CHEBI:33019"/>
        <dbReference type="ChEBI" id="CHEBI:46398"/>
        <dbReference type="ChEBI" id="CHEBI:57705"/>
        <dbReference type="ChEBI" id="CHEBI:57776"/>
        <dbReference type="EC" id="2.7.7.23"/>
    </reaction>
</comment>
<feature type="binding site" evidence="18">
    <location>
        <position position="101"/>
    </location>
    <ligand>
        <name>Mg(2+)</name>
        <dbReference type="ChEBI" id="CHEBI:18420"/>
    </ligand>
</feature>
<dbReference type="GO" id="GO:0005737">
    <property type="term" value="C:cytoplasm"/>
    <property type="evidence" value="ECO:0007669"/>
    <property type="project" value="UniProtKB-SubCell"/>
</dbReference>
<dbReference type="EC" id="2.7.7.23" evidence="18"/>
<feature type="domain" description="Mannose-1-phosphate guanyltransferase C-terminal" evidence="20">
    <location>
        <begin position="272"/>
        <end position="339"/>
    </location>
</feature>
<dbReference type="GO" id="GO:0071555">
    <property type="term" value="P:cell wall organization"/>
    <property type="evidence" value="ECO:0007669"/>
    <property type="project" value="UniProtKB-KW"/>
</dbReference>
<evidence type="ECO:0000259" key="20">
    <source>
        <dbReference type="Pfam" id="PF25087"/>
    </source>
</evidence>
<comment type="subunit">
    <text evidence="18">Homotrimer.</text>
</comment>
<evidence type="ECO:0000256" key="13">
    <source>
        <dbReference type="ARBA" id="ARBA00023315"/>
    </source>
</evidence>
<dbReference type="RefSeq" id="WP_304995517.1">
    <property type="nucleotide sequence ID" value="NZ_CP101717.1"/>
</dbReference>
<evidence type="ECO:0000256" key="3">
    <source>
        <dbReference type="ARBA" id="ARBA00007947"/>
    </source>
</evidence>
<dbReference type="EMBL" id="CP101717">
    <property type="protein sequence ID" value="WLD58231.1"/>
    <property type="molecule type" value="Genomic_DNA"/>
</dbReference>
<dbReference type="GO" id="GO:0009245">
    <property type="term" value="P:lipid A biosynthetic process"/>
    <property type="evidence" value="ECO:0007669"/>
    <property type="project" value="UniProtKB-UniRule"/>
</dbReference>
<evidence type="ECO:0000313" key="21">
    <source>
        <dbReference type="EMBL" id="WLD58231.1"/>
    </source>
</evidence>
<dbReference type="InterPro" id="IPR025877">
    <property type="entry name" value="MobA-like_NTP_Trfase"/>
</dbReference>
<organism evidence="21">
    <name type="scientific">Salinispirillum sp. LH 10-3-1</name>
    <dbReference type="NCBI Taxonomy" id="2952525"/>
    <lineage>
        <taxon>Bacteria</taxon>
        <taxon>Pseudomonadati</taxon>
        <taxon>Pseudomonadota</taxon>
        <taxon>Gammaproteobacteria</taxon>
        <taxon>Oceanospirillales</taxon>
        <taxon>Saccharospirillaceae</taxon>
        <taxon>Salinispirillum</taxon>
    </lineage>
</organism>
<feature type="region of interest" description="Pyrophosphorylase" evidence="18">
    <location>
        <begin position="1"/>
        <end position="225"/>
    </location>
</feature>
<keyword evidence="11 18" id="KW-0573">Peptidoglycan synthesis</keyword>
<dbReference type="InterPro" id="IPR050065">
    <property type="entry name" value="GlmU-like"/>
</dbReference>
<evidence type="ECO:0000256" key="17">
    <source>
        <dbReference type="ARBA" id="ARBA00049628"/>
    </source>
</evidence>
<comment type="pathway">
    <text evidence="18">Nucleotide-sugar biosynthesis; UDP-N-acetyl-alpha-D-glucosamine biosynthesis; N-acetyl-alpha-D-glucosamine 1-phosphate from alpha-D-glucosamine 6-phosphate (route II): step 2/2.</text>
</comment>
<dbReference type="InterPro" id="IPR005882">
    <property type="entry name" value="Bifunctional_GlmU"/>
</dbReference>
<feature type="binding site" evidence="18">
    <location>
        <position position="400"/>
    </location>
    <ligand>
        <name>acetyl-CoA</name>
        <dbReference type="ChEBI" id="CHEBI:57288"/>
    </ligand>
</feature>
<dbReference type="EC" id="2.3.1.157" evidence="18"/>
<feature type="binding site" evidence="18">
    <location>
        <position position="346"/>
    </location>
    <ligand>
        <name>UDP-N-acetyl-alpha-D-glucosamine</name>
        <dbReference type="ChEBI" id="CHEBI:57705"/>
    </ligand>
</feature>
<protein>
    <recommendedName>
        <fullName evidence="18">Bifunctional protein GlmU</fullName>
    </recommendedName>
    <domain>
        <recommendedName>
            <fullName evidence="18">UDP-N-acetylglucosamine pyrophosphorylase</fullName>
            <ecNumber evidence="18">2.7.7.23</ecNumber>
        </recommendedName>
        <alternativeName>
            <fullName evidence="18">N-acetylglucosamine-1-phosphate uridyltransferase</fullName>
        </alternativeName>
    </domain>
    <domain>
        <recommendedName>
            <fullName evidence="18">Glucosamine-1-phosphate N-acetyltransferase</fullName>
            <ecNumber evidence="18">2.3.1.157</ecNumber>
        </recommendedName>
    </domain>
</protein>
<dbReference type="PANTHER" id="PTHR43584">
    <property type="entry name" value="NUCLEOTIDYL TRANSFERASE"/>
    <property type="match status" value="1"/>
</dbReference>
<sequence length="452" mass="47796">MSVHIVILAAGQGTRMKSKLPKVLHPLAGTPLVQHVVDTAQQLGGDITLVVGHGAEAVKAQFAEQPVRFVTQAEQLGTGHAVAQALPCIKDDQRVLILYADVPLIEANALLPLLSGERAEGLTLFTASLNDPTGYGRVVREHNAITAIVEQKDATPEQLRIKEINTGIMSVPGQWLQQALPRLDNSNAQQEYYLTDLVAMAVADGLVVNGVEADDLIATQGVNNRVQLAALEREYQRRRVESLMLQGVTVIDPARLDLRGTVTTGTDNVIDVNVILDNVSLGSNVTIGANCIIRHSHIADGAVILDNTLIEESHVGPNANVGPFARLRPGTALAAKAKVGNFVEIKKSQIGEGAKVNHLTYVGDATVGAGANIGAGTITCNYDGVNKYRTRIGDGAFIGSNSTLIAPVSIGDGGYVGAGSVISKDAPAQQLTLARAKQLTLAKWQRPTKKDA</sequence>
<comment type="pathway">
    <text evidence="18">Bacterial outer membrane biogenesis; LPS lipid A biosynthesis.</text>
</comment>
<evidence type="ECO:0000256" key="15">
    <source>
        <dbReference type="ARBA" id="ARBA00048247"/>
    </source>
</evidence>
<evidence type="ECO:0000259" key="19">
    <source>
        <dbReference type="Pfam" id="PF12804"/>
    </source>
</evidence>
<feature type="binding site" evidence="18">
    <location>
        <begin position="381"/>
        <end position="382"/>
    </location>
    <ligand>
        <name>acetyl-CoA</name>
        <dbReference type="ChEBI" id="CHEBI:57288"/>
    </ligand>
</feature>
<name>A0AB38YGN1_9GAMM</name>
<feature type="binding site" evidence="18">
    <location>
        <position position="328"/>
    </location>
    <ligand>
        <name>UDP-N-acetyl-alpha-D-glucosamine</name>
        <dbReference type="ChEBI" id="CHEBI:57705"/>
    </ligand>
</feature>
<feature type="domain" description="MobA-like NTP transferase" evidence="19">
    <location>
        <begin position="6"/>
        <end position="116"/>
    </location>
</feature>
<feature type="binding site" evidence="18">
    <location>
        <position position="72"/>
    </location>
    <ligand>
        <name>UDP-N-acetyl-alpha-D-glucosamine</name>
        <dbReference type="ChEBI" id="CHEBI:57705"/>
    </ligand>
</feature>
<feature type="region of interest" description="Linker" evidence="18">
    <location>
        <begin position="226"/>
        <end position="246"/>
    </location>
</feature>
<comment type="similarity">
    <text evidence="2 18">In the C-terminal section; belongs to the transferase hexapeptide repeat family.</text>
</comment>
<dbReference type="Gene3D" id="3.90.550.10">
    <property type="entry name" value="Spore Coat Polysaccharide Biosynthesis Protein SpsA, Chain A"/>
    <property type="match status" value="1"/>
</dbReference>
<feature type="region of interest" description="N-acetyltransferase" evidence="18">
    <location>
        <begin position="247"/>
        <end position="452"/>
    </location>
</feature>
<feature type="binding site" evidence="18">
    <location>
        <position position="223"/>
    </location>
    <ligand>
        <name>UDP-N-acetyl-alpha-D-glucosamine</name>
        <dbReference type="ChEBI" id="CHEBI:57705"/>
    </ligand>
</feature>
<evidence type="ECO:0000256" key="11">
    <source>
        <dbReference type="ARBA" id="ARBA00022984"/>
    </source>
</evidence>
<evidence type="ECO:0000256" key="8">
    <source>
        <dbReference type="ARBA" id="ARBA00022737"/>
    </source>
</evidence>
<dbReference type="SUPFAM" id="SSF51161">
    <property type="entry name" value="Trimeric LpxA-like enzymes"/>
    <property type="match status" value="1"/>
</dbReference>
<feature type="binding site" evidence="18">
    <location>
        <position position="223"/>
    </location>
    <ligand>
        <name>Mg(2+)</name>
        <dbReference type="ChEBI" id="CHEBI:18420"/>
    </ligand>
</feature>
<evidence type="ECO:0000256" key="18">
    <source>
        <dbReference type="HAMAP-Rule" id="MF_01631"/>
    </source>
</evidence>
<feature type="binding site" evidence="18">
    <location>
        <position position="361"/>
    </location>
    <ligand>
        <name>UDP-N-acetyl-alpha-D-glucosamine</name>
        <dbReference type="ChEBI" id="CHEBI:57705"/>
    </ligand>
</feature>
<dbReference type="PANTHER" id="PTHR43584:SF3">
    <property type="entry name" value="BIFUNCTIONAL PROTEIN GLMU"/>
    <property type="match status" value="1"/>
</dbReference>
<dbReference type="InterPro" id="IPR001451">
    <property type="entry name" value="Hexapep"/>
</dbReference>
<evidence type="ECO:0000256" key="14">
    <source>
        <dbReference type="ARBA" id="ARBA00023316"/>
    </source>
</evidence>
<dbReference type="InterPro" id="IPR011004">
    <property type="entry name" value="Trimer_LpxA-like_sf"/>
</dbReference>
<dbReference type="InterPro" id="IPR029044">
    <property type="entry name" value="Nucleotide-diphossugar_trans"/>
</dbReference>
<keyword evidence="6 18" id="KW-0548">Nucleotidyltransferase</keyword>
<dbReference type="HAMAP" id="MF_01631">
    <property type="entry name" value="GlmU"/>
    <property type="match status" value="1"/>
</dbReference>